<dbReference type="InterPro" id="IPR027417">
    <property type="entry name" value="P-loop_NTPase"/>
</dbReference>
<dbReference type="AlphaFoldDB" id="A0A1X6PE50"/>
<evidence type="ECO:0000313" key="5">
    <source>
        <dbReference type="Proteomes" id="UP000218209"/>
    </source>
</evidence>
<evidence type="ECO:0000259" key="3">
    <source>
        <dbReference type="SMART" id="SM00382"/>
    </source>
</evidence>
<keyword evidence="1" id="KW-0347">Helicase</keyword>
<dbReference type="GO" id="GO:0000723">
    <property type="term" value="P:telomere maintenance"/>
    <property type="evidence" value="ECO:0007669"/>
    <property type="project" value="InterPro"/>
</dbReference>
<keyword evidence="1" id="KW-0227">DNA damage</keyword>
<dbReference type="Pfam" id="PF05970">
    <property type="entry name" value="PIF1"/>
    <property type="match status" value="1"/>
</dbReference>
<dbReference type="PANTHER" id="PTHR47642">
    <property type="entry name" value="ATP-DEPENDENT DNA HELICASE"/>
    <property type="match status" value="1"/>
</dbReference>
<dbReference type="SMART" id="SM00382">
    <property type="entry name" value="AAA"/>
    <property type="match status" value="1"/>
</dbReference>
<evidence type="ECO:0000256" key="2">
    <source>
        <dbReference type="SAM" id="MobiDB-lite"/>
    </source>
</evidence>
<dbReference type="GO" id="GO:0043139">
    <property type="term" value="F:5'-3' DNA helicase activity"/>
    <property type="evidence" value="ECO:0007669"/>
    <property type="project" value="UniProtKB-EC"/>
</dbReference>
<dbReference type="InterPro" id="IPR003593">
    <property type="entry name" value="AAA+_ATPase"/>
</dbReference>
<dbReference type="InterPro" id="IPR010285">
    <property type="entry name" value="DNA_helicase_pif1-like_DEAD"/>
</dbReference>
<protein>
    <recommendedName>
        <fullName evidence="1">ATP-dependent DNA helicase</fullName>
        <ecNumber evidence="1">5.6.2.3</ecNumber>
    </recommendedName>
</protein>
<feature type="region of interest" description="Disordered" evidence="2">
    <location>
        <begin position="204"/>
        <end position="234"/>
    </location>
</feature>
<dbReference type="EMBL" id="KV918797">
    <property type="protein sequence ID" value="OSX79114.1"/>
    <property type="molecule type" value="Genomic_DNA"/>
</dbReference>
<feature type="domain" description="AAA+ ATPase" evidence="3">
    <location>
        <begin position="283"/>
        <end position="469"/>
    </location>
</feature>
<proteinExistence type="inferred from homology"/>
<organism evidence="4 5">
    <name type="scientific">Porphyra umbilicalis</name>
    <name type="common">Purple laver</name>
    <name type="synonym">Red alga</name>
    <dbReference type="NCBI Taxonomy" id="2786"/>
    <lineage>
        <taxon>Eukaryota</taxon>
        <taxon>Rhodophyta</taxon>
        <taxon>Bangiophyceae</taxon>
        <taxon>Bangiales</taxon>
        <taxon>Bangiaceae</taxon>
        <taxon>Porphyra</taxon>
    </lineage>
</organism>
<dbReference type="EC" id="5.6.2.3" evidence="1"/>
<feature type="region of interest" description="Disordered" evidence="2">
    <location>
        <begin position="156"/>
        <end position="179"/>
    </location>
</feature>
<keyword evidence="1" id="KW-0233">DNA recombination</keyword>
<evidence type="ECO:0000256" key="1">
    <source>
        <dbReference type="RuleBase" id="RU363044"/>
    </source>
</evidence>
<comment type="similarity">
    <text evidence="1">Belongs to the helicase family.</text>
</comment>
<dbReference type="SUPFAM" id="SSF52540">
    <property type="entry name" value="P-loop containing nucleoside triphosphate hydrolases"/>
    <property type="match status" value="2"/>
</dbReference>
<dbReference type="GO" id="GO:0006281">
    <property type="term" value="P:DNA repair"/>
    <property type="evidence" value="ECO:0007669"/>
    <property type="project" value="UniProtKB-KW"/>
</dbReference>
<dbReference type="GO" id="GO:0006310">
    <property type="term" value="P:DNA recombination"/>
    <property type="evidence" value="ECO:0007669"/>
    <property type="project" value="UniProtKB-KW"/>
</dbReference>
<dbReference type="PANTHER" id="PTHR47642:SF5">
    <property type="entry name" value="ATP-DEPENDENT DNA HELICASE"/>
    <property type="match status" value="1"/>
</dbReference>
<dbReference type="InterPro" id="IPR051055">
    <property type="entry name" value="PIF1_helicase"/>
</dbReference>
<accession>A0A1X6PE50</accession>
<dbReference type="Gene3D" id="3.40.50.300">
    <property type="entry name" value="P-loop containing nucleotide triphosphate hydrolases"/>
    <property type="match status" value="1"/>
</dbReference>
<gene>
    <name evidence="4" type="ORF">BU14_0086s0001</name>
</gene>
<evidence type="ECO:0000313" key="4">
    <source>
        <dbReference type="EMBL" id="OSX79114.1"/>
    </source>
</evidence>
<dbReference type="OrthoDB" id="5116at2759"/>
<feature type="compositionally biased region" description="Low complexity" evidence="2">
    <location>
        <begin position="156"/>
        <end position="168"/>
    </location>
</feature>
<name>A0A1X6PE50_PORUM</name>
<dbReference type="GO" id="GO:0016887">
    <property type="term" value="F:ATP hydrolysis activity"/>
    <property type="evidence" value="ECO:0007669"/>
    <property type="project" value="RHEA"/>
</dbReference>
<comment type="catalytic activity">
    <reaction evidence="1">
        <text>ATP + H2O = ADP + phosphate + H(+)</text>
        <dbReference type="Rhea" id="RHEA:13065"/>
        <dbReference type="ChEBI" id="CHEBI:15377"/>
        <dbReference type="ChEBI" id="CHEBI:15378"/>
        <dbReference type="ChEBI" id="CHEBI:30616"/>
        <dbReference type="ChEBI" id="CHEBI:43474"/>
        <dbReference type="ChEBI" id="CHEBI:456216"/>
        <dbReference type="EC" id="5.6.2.3"/>
    </reaction>
</comment>
<keyword evidence="1" id="KW-0547">Nucleotide-binding</keyword>
<dbReference type="Proteomes" id="UP000218209">
    <property type="component" value="Unassembled WGS sequence"/>
</dbReference>
<keyword evidence="1" id="KW-0378">Hydrolase</keyword>
<reference evidence="4 5" key="1">
    <citation type="submission" date="2017-03" db="EMBL/GenBank/DDBJ databases">
        <title>WGS assembly of Porphyra umbilicalis.</title>
        <authorList>
            <person name="Brawley S.H."/>
            <person name="Blouin N.A."/>
            <person name="Ficko-Blean E."/>
            <person name="Wheeler G.L."/>
            <person name="Lohr M."/>
            <person name="Goodson H.V."/>
            <person name="Jenkins J.W."/>
            <person name="Blaby-Haas C.E."/>
            <person name="Helliwell K.E."/>
            <person name="Chan C."/>
            <person name="Marriage T."/>
            <person name="Bhattacharya D."/>
            <person name="Klein A.S."/>
            <person name="Badis Y."/>
            <person name="Brodie J."/>
            <person name="Cao Y."/>
            <person name="Collen J."/>
            <person name="Dittami S.M."/>
            <person name="Gachon C.M."/>
            <person name="Green B.R."/>
            <person name="Karpowicz S."/>
            <person name="Kim J.W."/>
            <person name="Kudahl U."/>
            <person name="Lin S."/>
            <person name="Michel G."/>
            <person name="Mittag M."/>
            <person name="Olson B.J."/>
            <person name="Pangilinan J."/>
            <person name="Peng Y."/>
            <person name="Qiu H."/>
            <person name="Shu S."/>
            <person name="Singer J.T."/>
            <person name="Smith A.G."/>
            <person name="Sprecher B.N."/>
            <person name="Wagner V."/>
            <person name="Wang W."/>
            <person name="Wang Z.-Y."/>
            <person name="Yan J."/>
            <person name="Yarish C."/>
            <person name="Zoeuner-Riek S."/>
            <person name="Zhuang Y."/>
            <person name="Zou Y."/>
            <person name="Lindquist E.A."/>
            <person name="Grimwood J."/>
            <person name="Barry K."/>
            <person name="Rokhsar D.S."/>
            <person name="Schmutz J."/>
            <person name="Stiller J.W."/>
            <person name="Grossman A.R."/>
            <person name="Prochnik S.E."/>
        </authorList>
    </citation>
    <scope>NUCLEOTIDE SEQUENCE [LARGE SCALE GENOMIC DNA]</scope>
    <source>
        <strain evidence="4">4086291</strain>
    </source>
</reference>
<sequence length="694" mass="74860">MGDRPTLFLSSRSLTAFTAGHVFVLNGPAPTSSDHLRAHLLLPRPLHLRVFYQEADARLWVDDGFPHGEVDLDTPGNFSPPTPNQDGVLHALVPGGKMFVDLFDVDSTTAFFRALGSSNCADGVRVVGVPRHVLTRGMPGPRSGVKRRRLSLATKTAARPTPVPVRAASKTTTRGGGALHASMTRGRSVVMLAAEQTPASVPAWTRAVGGSSSPLQVRRRHARSSGTGSNKTPAARRRVAWLYGGAGGSRENDEELRVAFLPTLRLPTSLGGAVLKVCRLLAIRTSVFLIGPPGCGKTYLVTEAVKALRAAGAAVSVCGSSGVAAALVGGTTVHSWAGYVNGEADVVTPLETVLKEVIPFAAKKRICSSMVLVIDEVGTLSAAFITRLDLVLRGVRRQPETPFGGMVLLFSGDCLQLAPPFGNFAFLCDAWRDLFGHRAVVLDTHWRHIKDRRLLDVLLRTRVGNHTEQDMELLATRRSEHPPPSAVWLFCHTLKANEKNDDELRRLPRREVTYNAQDEVKVKYVTVDEASNLLDGLRLPRVLSLRVGAFVFVPSNCLSRHGVPCGSRGVVICFFWVGGMQYPTVRFELPTGGFLTLDVVPVTGRVVALGGVDTAATRTQVPLVLWWAMTVHGAQGWTVLEAAVDLSRAWAAGQALSGLSRTPTLSGLHLVGFDEDKVVVDSFAVSFYELLVPY</sequence>
<comment type="cofactor">
    <cofactor evidence="1">
        <name>Mg(2+)</name>
        <dbReference type="ChEBI" id="CHEBI:18420"/>
    </cofactor>
</comment>
<keyword evidence="1" id="KW-0234">DNA repair</keyword>
<dbReference type="GO" id="GO:0005524">
    <property type="term" value="F:ATP binding"/>
    <property type="evidence" value="ECO:0007669"/>
    <property type="project" value="UniProtKB-KW"/>
</dbReference>
<keyword evidence="1" id="KW-0067">ATP-binding</keyword>
<keyword evidence="5" id="KW-1185">Reference proteome</keyword>